<dbReference type="PANTHER" id="PTHR33730">
    <property type="entry name" value="OS05G0542732 PROTEIN-RELATED"/>
    <property type="match status" value="1"/>
</dbReference>
<protein>
    <submittedName>
        <fullName evidence="2">Uncharacterized protein</fullName>
    </submittedName>
</protein>
<evidence type="ECO:0000313" key="3">
    <source>
        <dbReference type="Proteomes" id="UP000594263"/>
    </source>
</evidence>
<organism evidence="2 3">
    <name type="scientific">Kalanchoe fedtschenkoi</name>
    <name type="common">Lavender scallops</name>
    <name type="synonym">South American air plant</name>
    <dbReference type="NCBI Taxonomy" id="63787"/>
    <lineage>
        <taxon>Eukaryota</taxon>
        <taxon>Viridiplantae</taxon>
        <taxon>Streptophyta</taxon>
        <taxon>Embryophyta</taxon>
        <taxon>Tracheophyta</taxon>
        <taxon>Spermatophyta</taxon>
        <taxon>Magnoliopsida</taxon>
        <taxon>eudicotyledons</taxon>
        <taxon>Gunneridae</taxon>
        <taxon>Pentapetalae</taxon>
        <taxon>Saxifragales</taxon>
        <taxon>Crassulaceae</taxon>
        <taxon>Kalanchoe</taxon>
    </lineage>
</organism>
<keyword evidence="3" id="KW-1185">Reference proteome</keyword>
<reference evidence="2" key="1">
    <citation type="submission" date="2021-01" db="UniProtKB">
        <authorList>
            <consortium name="EnsemblPlants"/>
        </authorList>
    </citation>
    <scope>IDENTIFICATION</scope>
</reference>
<sequence>MLQRSTVSFRREGSSGLVWDDSILADEIKQLVQKEGKTSTDIRELRACQSTGGIGNMKREGYVSAPPKYTRS</sequence>
<name>A0A7N0VKG3_KALFE</name>
<evidence type="ECO:0000256" key="1">
    <source>
        <dbReference type="SAM" id="MobiDB-lite"/>
    </source>
</evidence>
<dbReference type="Proteomes" id="UP000594263">
    <property type="component" value="Unplaced"/>
</dbReference>
<feature type="region of interest" description="Disordered" evidence="1">
    <location>
        <begin position="52"/>
        <end position="72"/>
    </location>
</feature>
<dbReference type="EnsemblPlants" id="Kaladp0921s0015.1.v1.1">
    <property type="protein sequence ID" value="Kaladp0921s0015.1.v1.1.CDS.1"/>
    <property type="gene ID" value="Kaladp0921s0015.v1.1"/>
</dbReference>
<evidence type="ECO:0000313" key="2">
    <source>
        <dbReference type="EnsemblPlants" id="Kaladp0921s0015.1.v1.1.CDS.1"/>
    </source>
</evidence>
<accession>A0A7N0VKG3</accession>
<dbReference type="InterPro" id="IPR031421">
    <property type="entry name" value="DUF4666"/>
</dbReference>
<proteinExistence type="predicted"/>
<dbReference type="Gramene" id="Kaladp0921s0015.1.v1.1">
    <property type="protein sequence ID" value="Kaladp0921s0015.1.v1.1.CDS.1"/>
    <property type="gene ID" value="Kaladp0921s0015.v1.1"/>
</dbReference>
<dbReference type="Pfam" id="PF15697">
    <property type="entry name" value="DUF4666"/>
    <property type="match status" value="1"/>
</dbReference>
<dbReference type="AlphaFoldDB" id="A0A7N0VKG3"/>